<sequence>MLLVRSFLLGVVSGGRSMTGLAAVALTSRSGPLVGPWTRALTTAGALGELAGDKLPNAPSRLTPPALTVRAATGAAAAAALAARSHGNPVWHALPAAAGALAGSVAGARWRAFADRRGWPPLAAALLEDAVVLGLAAAVAHRR</sequence>
<dbReference type="RefSeq" id="WP_307235217.1">
    <property type="nucleotide sequence ID" value="NZ_JAUSUZ010000001.1"/>
</dbReference>
<evidence type="ECO:0000313" key="1">
    <source>
        <dbReference type="EMBL" id="MDQ0364091.1"/>
    </source>
</evidence>
<dbReference type="EMBL" id="JAUSUZ010000001">
    <property type="protein sequence ID" value="MDQ0364091.1"/>
    <property type="molecule type" value="Genomic_DNA"/>
</dbReference>
<comment type="caution">
    <text evidence="1">The sequence shown here is derived from an EMBL/GenBank/DDBJ whole genome shotgun (WGS) entry which is preliminary data.</text>
</comment>
<protein>
    <submittedName>
        <fullName evidence="1">Membrane protein</fullName>
    </submittedName>
</protein>
<gene>
    <name evidence="1" type="ORF">J2S42_000760</name>
</gene>
<accession>A0AAE3VUR1</accession>
<reference evidence="1 2" key="1">
    <citation type="submission" date="2023-07" db="EMBL/GenBank/DDBJ databases">
        <title>Sequencing the genomes of 1000 actinobacteria strains.</title>
        <authorList>
            <person name="Klenk H.-P."/>
        </authorList>
    </citation>
    <scope>NUCLEOTIDE SEQUENCE [LARGE SCALE GENOMIC DNA]</scope>
    <source>
        <strain evidence="1 2">DSM 44709</strain>
    </source>
</reference>
<dbReference type="Proteomes" id="UP001240236">
    <property type="component" value="Unassembled WGS sequence"/>
</dbReference>
<keyword evidence="2" id="KW-1185">Reference proteome</keyword>
<organism evidence="1 2">
    <name type="scientific">Catenuloplanes indicus</name>
    <dbReference type="NCBI Taxonomy" id="137267"/>
    <lineage>
        <taxon>Bacteria</taxon>
        <taxon>Bacillati</taxon>
        <taxon>Actinomycetota</taxon>
        <taxon>Actinomycetes</taxon>
        <taxon>Micromonosporales</taxon>
        <taxon>Micromonosporaceae</taxon>
        <taxon>Catenuloplanes</taxon>
    </lineage>
</organism>
<proteinExistence type="predicted"/>
<name>A0AAE3VUR1_9ACTN</name>
<evidence type="ECO:0000313" key="2">
    <source>
        <dbReference type="Proteomes" id="UP001240236"/>
    </source>
</evidence>
<dbReference type="AlphaFoldDB" id="A0AAE3VUR1"/>